<evidence type="ECO:0000313" key="1">
    <source>
        <dbReference type="EMBL" id="KAF3854309.1"/>
    </source>
</evidence>
<dbReference type="OrthoDB" id="8953973at2759"/>
<reference evidence="1 2" key="1">
    <citation type="submission" date="2020-03" db="EMBL/GenBank/DDBJ databases">
        <title>Dissostichus mawsoni Genome sequencing and assembly.</title>
        <authorList>
            <person name="Park H."/>
        </authorList>
    </citation>
    <scope>NUCLEOTIDE SEQUENCE [LARGE SCALE GENOMIC DNA]</scope>
    <source>
        <strain evidence="1">DM0001</strain>
        <tissue evidence="1">Muscle</tissue>
    </source>
</reference>
<name>A0A7J5YZU2_DISMA</name>
<dbReference type="AlphaFoldDB" id="A0A7J5YZU2"/>
<evidence type="ECO:0000313" key="2">
    <source>
        <dbReference type="Proteomes" id="UP000518266"/>
    </source>
</evidence>
<accession>A0A7J5YZU2</accession>
<keyword evidence="2" id="KW-1185">Reference proteome</keyword>
<comment type="caution">
    <text evidence="1">The sequence shown here is derived from an EMBL/GenBank/DDBJ whole genome shotgun (WGS) entry which is preliminary data.</text>
</comment>
<protein>
    <submittedName>
        <fullName evidence="1">Uncharacterized protein</fullName>
    </submittedName>
</protein>
<dbReference type="EMBL" id="JAAKFY010000007">
    <property type="protein sequence ID" value="KAF3854309.1"/>
    <property type="molecule type" value="Genomic_DNA"/>
</dbReference>
<proteinExistence type="predicted"/>
<gene>
    <name evidence="1" type="ORF">F7725_022364</name>
</gene>
<sequence>MKWVIERVGYWPFNYARLNLAEWFLKLNIQTQRNQQSQKKVGVQNIYVKHTLKVWSAVQKRFRGTVALSRAIQIVGNLEFLPSIADSTFKKWADRGLKIIDQLFYDNILQPFSYLQETFQLPSCDMFRLGITLQHIEIGT</sequence>
<organism evidence="1 2">
    <name type="scientific">Dissostichus mawsoni</name>
    <name type="common">Antarctic cod</name>
    <dbReference type="NCBI Taxonomy" id="36200"/>
    <lineage>
        <taxon>Eukaryota</taxon>
        <taxon>Metazoa</taxon>
        <taxon>Chordata</taxon>
        <taxon>Craniata</taxon>
        <taxon>Vertebrata</taxon>
        <taxon>Euteleostomi</taxon>
        <taxon>Actinopterygii</taxon>
        <taxon>Neopterygii</taxon>
        <taxon>Teleostei</taxon>
        <taxon>Neoteleostei</taxon>
        <taxon>Acanthomorphata</taxon>
        <taxon>Eupercaria</taxon>
        <taxon>Perciformes</taxon>
        <taxon>Notothenioidei</taxon>
        <taxon>Nototheniidae</taxon>
        <taxon>Dissostichus</taxon>
    </lineage>
</organism>
<dbReference type="Proteomes" id="UP000518266">
    <property type="component" value="Unassembled WGS sequence"/>
</dbReference>